<proteinExistence type="inferred from homology"/>
<dbReference type="PANTHER" id="PTHR42928:SF5">
    <property type="entry name" value="BLR1237 PROTEIN"/>
    <property type="match status" value="1"/>
</dbReference>
<dbReference type="SUPFAM" id="SSF53850">
    <property type="entry name" value="Periplasmic binding protein-like II"/>
    <property type="match status" value="1"/>
</dbReference>
<keyword evidence="2" id="KW-0732">Signal</keyword>
<dbReference type="AlphaFoldDB" id="A0A372EKJ4"/>
<dbReference type="RefSeq" id="WP_116958724.1">
    <property type="nucleotide sequence ID" value="NZ_QVLS01000005.1"/>
</dbReference>
<comment type="similarity">
    <text evidence="1">Belongs to the UPF0065 (bug) family.</text>
</comment>
<dbReference type="PANTHER" id="PTHR42928">
    <property type="entry name" value="TRICARBOXYLATE-BINDING PROTEIN"/>
    <property type="match status" value="1"/>
</dbReference>
<feature type="chain" id="PRO_5016754245" description="Twin-arginine translocation pathway signal protein" evidence="2">
    <location>
        <begin position="28"/>
        <end position="325"/>
    </location>
</feature>
<dbReference type="Gene3D" id="3.40.190.10">
    <property type="entry name" value="Periplasmic binding protein-like II"/>
    <property type="match status" value="1"/>
</dbReference>
<dbReference type="PIRSF" id="PIRSF017082">
    <property type="entry name" value="YflP"/>
    <property type="match status" value="1"/>
</dbReference>
<dbReference type="InterPro" id="IPR005064">
    <property type="entry name" value="BUG"/>
</dbReference>
<dbReference type="Pfam" id="PF03401">
    <property type="entry name" value="TctC"/>
    <property type="match status" value="1"/>
</dbReference>
<reference evidence="3 4" key="1">
    <citation type="submission" date="2018-08" db="EMBL/GenBank/DDBJ databases">
        <title>Hydrogenophaga sp. LA-38 isolated from sludge.</title>
        <authorList>
            <person name="Im W.-T."/>
        </authorList>
    </citation>
    <scope>NUCLEOTIDE SEQUENCE [LARGE SCALE GENOMIC DNA]</scope>
    <source>
        <strain evidence="3 4">LA-38</strain>
    </source>
</reference>
<dbReference type="Proteomes" id="UP000261931">
    <property type="component" value="Unassembled WGS sequence"/>
</dbReference>
<evidence type="ECO:0008006" key="5">
    <source>
        <dbReference type="Google" id="ProtNLM"/>
    </source>
</evidence>
<comment type="caution">
    <text evidence="3">The sequence shown here is derived from an EMBL/GenBank/DDBJ whole genome shotgun (WGS) entry which is preliminary data.</text>
</comment>
<evidence type="ECO:0000256" key="2">
    <source>
        <dbReference type="SAM" id="SignalP"/>
    </source>
</evidence>
<gene>
    <name evidence="3" type="ORF">DY262_09990</name>
</gene>
<protein>
    <recommendedName>
        <fullName evidence="5">Twin-arginine translocation pathway signal protein</fullName>
    </recommendedName>
</protein>
<name>A0A372EKJ4_9BURK</name>
<feature type="signal peptide" evidence="2">
    <location>
        <begin position="1"/>
        <end position="27"/>
    </location>
</feature>
<accession>A0A372EKJ4</accession>
<evidence type="ECO:0000313" key="3">
    <source>
        <dbReference type="EMBL" id="RFP79297.1"/>
    </source>
</evidence>
<organism evidence="3 4">
    <name type="scientific">Hydrogenophaga borbori</name>
    <dbReference type="NCBI Taxonomy" id="2294117"/>
    <lineage>
        <taxon>Bacteria</taxon>
        <taxon>Pseudomonadati</taxon>
        <taxon>Pseudomonadota</taxon>
        <taxon>Betaproteobacteria</taxon>
        <taxon>Burkholderiales</taxon>
        <taxon>Comamonadaceae</taxon>
        <taxon>Hydrogenophaga</taxon>
    </lineage>
</organism>
<evidence type="ECO:0000313" key="4">
    <source>
        <dbReference type="Proteomes" id="UP000261931"/>
    </source>
</evidence>
<keyword evidence="4" id="KW-1185">Reference proteome</keyword>
<evidence type="ECO:0000256" key="1">
    <source>
        <dbReference type="ARBA" id="ARBA00006987"/>
    </source>
</evidence>
<dbReference type="Gene3D" id="3.40.190.150">
    <property type="entry name" value="Bordetella uptake gene, domain 1"/>
    <property type="match status" value="1"/>
</dbReference>
<dbReference type="InterPro" id="IPR042100">
    <property type="entry name" value="Bug_dom1"/>
</dbReference>
<sequence>MNALSRRAFAQLLAALPVAGASWPLRANTPGKMLVGYPAGGTLDTTARHLADAWRRDGRTYIVDNRAGAAGRIANSQLKRETADGNTLLCTHTSALTIYPHVYTKLQYDADADFVPVSSVVTAGCAFAVSGTVPASVKTLPEYVAWVRQTPRAALYASPAAGSVAHFLGYQLSEAGGLKLEHIAYRGSAPAMQDLLGGQIPAYFGFVADFLPYLQQGKVRILGVTSEQRSRFLPSVATFGEQGFGQIRGAETYGVFVPPGTPADTVNALHAAIEKASRDAALRAGYEKVGLEVRTRTPKEFAAMIRQERETWAPVVRASGFRMEE</sequence>
<dbReference type="EMBL" id="QVLS01000005">
    <property type="protein sequence ID" value="RFP79297.1"/>
    <property type="molecule type" value="Genomic_DNA"/>
</dbReference>